<gene>
    <name evidence="5" type="ORF">BLA27_13920</name>
</gene>
<dbReference type="Gene3D" id="1.10.150.130">
    <property type="match status" value="1"/>
</dbReference>
<dbReference type="InterPro" id="IPR025269">
    <property type="entry name" value="SAM-like_dom"/>
</dbReference>
<dbReference type="SUPFAM" id="SSF56349">
    <property type="entry name" value="DNA breaking-rejoining enzymes"/>
    <property type="match status" value="1"/>
</dbReference>
<evidence type="ECO:0000256" key="2">
    <source>
        <dbReference type="ARBA" id="ARBA00023125"/>
    </source>
</evidence>
<evidence type="ECO:0000256" key="3">
    <source>
        <dbReference type="PROSITE-ProRule" id="PRU01248"/>
    </source>
</evidence>
<reference evidence="5 6" key="1">
    <citation type="submission" date="2016-10" db="EMBL/GenBank/DDBJ databases">
        <title>The Draft Genome Sequence of the Potato Rhizosphere Bacteria Ochrobactrum sp. IPA7.2.</title>
        <authorList>
            <person name="Gogoleva N.E."/>
            <person name="Khlopko Y.A."/>
            <person name="Burygin G.L."/>
            <person name="Plotnikov A.O."/>
        </authorList>
    </citation>
    <scope>NUCLEOTIDE SEQUENCE [LARGE SCALE GENOMIC DNA]</scope>
    <source>
        <strain evidence="5 6">IPA7.2</strain>
    </source>
</reference>
<name>A0A1J6HXT4_9HYPH</name>
<dbReference type="GO" id="GO:0003677">
    <property type="term" value="F:DNA binding"/>
    <property type="evidence" value="ECO:0007669"/>
    <property type="project" value="UniProtKB-UniRule"/>
</dbReference>
<dbReference type="AlphaFoldDB" id="A0A1J6HXT4"/>
<dbReference type="RefSeq" id="WP_071632242.1">
    <property type="nucleotide sequence ID" value="NZ_MOEC01000012.1"/>
</dbReference>
<keyword evidence="6" id="KW-1185">Reference proteome</keyword>
<dbReference type="InterPro" id="IPR010998">
    <property type="entry name" value="Integrase_recombinase_N"/>
</dbReference>
<evidence type="ECO:0000313" key="5">
    <source>
        <dbReference type="EMBL" id="OIS93039.1"/>
    </source>
</evidence>
<dbReference type="EMBL" id="MOEC01000012">
    <property type="protein sequence ID" value="OIS93039.1"/>
    <property type="molecule type" value="Genomic_DNA"/>
</dbReference>
<dbReference type="InterPro" id="IPR011010">
    <property type="entry name" value="DNA_brk_join_enz"/>
</dbReference>
<dbReference type="InterPro" id="IPR044068">
    <property type="entry name" value="CB"/>
</dbReference>
<accession>A0A1J6HXT4</accession>
<evidence type="ECO:0000259" key="4">
    <source>
        <dbReference type="PROSITE" id="PS51900"/>
    </source>
</evidence>
<organism evidence="5 6">
    <name type="scientific">Brucella cytisi</name>
    <dbReference type="NCBI Taxonomy" id="407152"/>
    <lineage>
        <taxon>Bacteria</taxon>
        <taxon>Pseudomonadati</taxon>
        <taxon>Pseudomonadota</taxon>
        <taxon>Alphaproteobacteria</taxon>
        <taxon>Hyphomicrobiales</taxon>
        <taxon>Brucellaceae</taxon>
        <taxon>Brucella/Ochrobactrum group</taxon>
        <taxon>Brucella</taxon>
    </lineage>
</organism>
<protein>
    <recommendedName>
        <fullName evidence="4">Core-binding (CB) domain-containing protein</fullName>
    </recommendedName>
</protein>
<sequence>MGLILKYVQKTAAGTFRYRRRVPEELRAIIGKRELTEFLGDTQKQAAVRYAKTHSKFETTLRNALLKSAGATHVSKQELSDLEIWQGLRTRLREMGFDPHWNGETDLDDPHDEGMQREILADILADSHPIDDETGYPLIKDREQSAFLNAVRNGIGRPPSPTLEDAKKLYLKERVQGGSDEKKNRLHVERIMNWVKIALGGDVELKRIKRSDAREVRDYLMNEAGDGKLKPTSVKRYMNTLRAIINFAIEEFDLNGVVNPEPRRVCRRLQLVRKWSRYEQDDQQIFT</sequence>
<feature type="domain" description="Core-binding (CB)" evidence="4">
    <location>
        <begin position="161"/>
        <end position="249"/>
    </location>
</feature>
<evidence type="ECO:0000256" key="1">
    <source>
        <dbReference type="ARBA" id="ARBA00022908"/>
    </source>
</evidence>
<dbReference type="OrthoDB" id="9784724at2"/>
<keyword evidence="2 3" id="KW-0238">DNA-binding</keyword>
<proteinExistence type="predicted"/>
<dbReference type="Proteomes" id="UP000182985">
    <property type="component" value="Unassembled WGS sequence"/>
</dbReference>
<comment type="caution">
    <text evidence="5">The sequence shown here is derived from an EMBL/GenBank/DDBJ whole genome shotgun (WGS) entry which is preliminary data.</text>
</comment>
<evidence type="ECO:0000313" key="6">
    <source>
        <dbReference type="Proteomes" id="UP000182985"/>
    </source>
</evidence>
<dbReference type="PROSITE" id="PS51900">
    <property type="entry name" value="CB"/>
    <property type="match status" value="1"/>
</dbReference>
<dbReference type="Pfam" id="PF13102">
    <property type="entry name" value="Phage_int_SAM_5"/>
    <property type="match status" value="1"/>
</dbReference>
<dbReference type="GO" id="GO:0015074">
    <property type="term" value="P:DNA integration"/>
    <property type="evidence" value="ECO:0007669"/>
    <property type="project" value="UniProtKB-KW"/>
</dbReference>
<keyword evidence="1" id="KW-0229">DNA integration</keyword>